<protein>
    <submittedName>
        <fullName evidence="3">UDP-2,3-diacylglucosamine diphosphatase LpxI</fullName>
        <ecNumber evidence="3">3.6.1.54</ecNumber>
    </submittedName>
</protein>
<keyword evidence="3" id="KW-0378">Hydrolase</keyword>
<keyword evidence="4" id="KW-1185">Reference proteome</keyword>
<sequence length="260" mass="26835">MLALIVGNGALPRAVAAAQDVPPLVCALAGHAPDGLTPDITFRVEHLGSLLRRLKRAGVTRICLCGKVDRPDISLKRLDWRTALMLPRMLKALKLGDDGALRIVIALFEAGGFAVEAAHEAAPDLLPPAGVLTAAPLSDSAEADARAGDAAIAAMGRADLGQACLVRHGAVLATETETGTDALIVGQGQAGAVLYKAPKPDQDRRADLPTIGPDTARNAVAAGLSGLVIEAGGVMVLDLPVVQDILDAAGLFLWVRERPV</sequence>
<feature type="domain" description="LpxI N-terminal" evidence="2">
    <location>
        <begin position="2"/>
        <end position="125"/>
    </location>
</feature>
<dbReference type="PANTHER" id="PTHR39962:SF1">
    <property type="entry name" value="LPXI FAMILY PROTEIN"/>
    <property type="match status" value="1"/>
</dbReference>
<dbReference type="InterPro" id="IPR010415">
    <property type="entry name" value="LpxI_C"/>
</dbReference>
<dbReference type="Pfam" id="PF06230">
    <property type="entry name" value="LpxI_C"/>
    <property type="match status" value="1"/>
</dbReference>
<accession>A0ABU6HDV9</accession>
<dbReference type="RefSeq" id="WP_326296189.1">
    <property type="nucleotide sequence ID" value="NZ_JAYLLH010000004.1"/>
</dbReference>
<dbReference type="EC" id="3.6.1.54" evidence="3"/>
<dbReference type="Pfam" id="PF17930">
    <property type="entry name" value="LpxI_N"/>
    <property type="match status" value="1"/>
</dbReference>
<dbReference type="InterPro" id="IPR041255">
    <property type="entry name" value="LpxI_N"/>
</dbReference>
<gene>
    <name evidence="3" type="primary">lpxI</name>
    <name evidence="3" type="ORF">VK792_04665</name>
</gene>
<dbReference type="EMBL" id="JAYLLH010000004">
    <property type="protein sequence ID" value="MEC3860566.1"/>
    <property type="molecule type" value="Genomic_DNA"/>
</dbReference>
<dbReference type="InterPro" id="IPR053174">
    <property type="entry name" value="LpxI"/>
</dbReference>
<dbReference type="InterPro" id="IPR043167">
    <property type="entry name" value="LpxI_C_sf"/>
</dbReference>
<evidence type="ECO:0000313" key="4">
    <source>
        <dbReference type="Proteomes" id="UP001348149"/>
    </source>
</evidence>
<dbReference type="Gene3D" id="3.40.140.80">
    <property type="match status" value="1"/>
</dbReference>
<dbReference type="GO" id="GO:0016787">
    <property type="term" value="F:hydrolase activity"/>
    <property type="evidence" value="ECO:0007669"/>
    <property type="project" value="UniProtKB-KW"/>
</dbReference>
<comment type="caution">
    <text evidence="3">The sequence shown here is derived from an EMBL/GenBank/DDBJ whole genome shotgun (WGS) entry which is preliminary data.</text>
</comment>
<evidence type="ECO:0000259" key="1">
    <source>
        <dbReference type="Pfam" id="PF06230"/>
    </source>
</evidence>
<evidence type="ECO:0000313" key="3">
    <source>
        <dbReference type="EMBL" id="MEC3860566.1"/>
    </source>
</evidence>
<feature type="domain" description="LpxI C-terminal" evidence="1">
    <location>
        <begin position="128"/>
        <end position="254"/>
    </location>
</feature>
<dbReference type="Proteomes" id="UP001348149">
    <property type="component" value="Unassembled WGS sequence"/>
</dbReference>
<dbReference type="PANTHER" id="PTHR39962">
    <property type="entry name" value="BLL4848 PROTEIN"/>
    <property type="match status" value="1"/>
</dbReference>
<evidence type="ECO:0000259" key="2">
    <source>
        <dbReference type="Pfam" id="PF17930"/>
    </source>
</evidence>
<organism evidence="3 4">
    <name type="scientific">Mesobacterium hydrothermale</name>
    <dbReference type="NCBI Taxonomy" id="3111907"/>
    <lineage>
        <taxon>Bacteria</taxon>
        <taxon>Pseudomonadati</taxon>
        <taxon>Pseudomonadota</taxon>
        <taxon>Alphaproteobacteria</taxon>
        <taxon>Rhodobacterales</taxon>
        <taxon>Roseobacteraceae</taxon>
        <taxon>Mesobacterium</taxon>
    </lineage>
</organism>
<proteinExistence type="predicted"/>
<name>A0ABU6HDV9_9RHOB</name>
<dbReference type="Gene3D" id="3.40.50.20">
    <property type="match status" value="1"/>
</dbReference>
<reference evidence="3 4" key="1">
    <citation type="submission" date="2024-01" db="EMBL/GenBank/DDBJ databases">
        <title>Mesobacterium rodlantinim sp. nov., isolated from shallow sea hydrothermal systems off Kueishantao Island.</title>
        <authorList>
            <person name="Su Z."/>
            <person name="Tang K."/>
        </authorList>
    </citation>
    <scope>NUCLEOTIDE SEQUENCE [LARGE SCALE GENOMIC DNA]</scope>
    <source>
        <strain evidence="3 4">TK19101</strain>
    </source>
</reference>